<dbReference type="Proteomes" id="UP001300604">
    <property type="component" value="Chromosome"/>
</dbReference>
<protein>
    <submittedName>
        <fullName evidence="1">DUF3793 family protein</fullName>
    </submittedName>
</protein>
<accession>A0AA97D7T9</accession>
<evidence type="ECO:0000313" key="1">
    <source>
        <dbReference type="EMBL" id="WOC31826.1"/>
    </source>
</evidence>
<organism evidence="1 2">
    <name type="scientific">Caproicibacterium argilliputei</name>
    <dbReference type="NCBI Taxonomy" id="3030016"/>
    <lineage>
        <taxon>Bacteria</taxon>
        <taxon>Bacillati</taxon>
        <taxon>Bacillota</taxon>
        <taxon>Clostridia</taxon>
        <taxon>Eubacteriales</taxon>
        <taxon>Oscillospiraceae</taxon>
        <taxon>Caproicibacterium</taxon>
    </lineage>
</organism>
<dbReference type="RefSeq" id="WP_275846897.1">
    <property type="nucleotide sequence ID" value="NZ_CP135996.1"/>
</dbReference>
<dbReference type="InterPro" id="IPR024523">
    <property type="entry name" value="DUF3793"/>
</dbReference>
<name>A0AA97D7T9_9FIRM</name>
<gene>
    <name evidence="1" type="ORF">PXC00_11605</name>
</gene>
<dbReference type="Pfam" id="PF12672">
    <property type="entry name" value="DUF3793"/>
    <property type="match status" value="1"/>
</dbReference>
<reference evidence="1 2" key="1">
    <citation type="submission" date="2024-06" db="EMBL/GenBank/DDBJ databases">
        <title>Caproicibacterium argilliputei sp. nov, a novel caproic acid producing anaerobic bacterium isolated from pit mud.</title>
        <authorList>
            <person name="Xia S."/>
        </authorList>
    </citation>
    <scope>NUCLEOTIDE SEQUENCE [LARGE SCALE GENOMIC DNA]</scope>
    <source>
        <strain evidence="1 2">ZCY20-5</strain>
    </source>
</reference>
<dbReference type="KEGG" id="carl:PXC00_11605"/>
<dbReference type="EMBL" id="CP135996">
    <property type="protein sequence ID" value="WOC31826.1"/>
    <property type="molecule type" value="Genomic_DNA"/>
</dbReference>
<evidence type="ECO:0000313" key="2">
    <source>
        <dbReference type="Proteomes" id="UP001300604"/>
    </source>
</evidence>
<sequence length="189" mass="21466">MENLLERALVEFCAPALAGVKPANLFSCRSHNVRQVKREARQWNRRLRPFGLSVAVLRVRRAEGSSLIYVYRPAQLQAILSDSAVQAFLQTRGYAAGGDILCQLRRLSERLRAAQEFPHEVGVFLGYPLRDVIGFVQNRGAHCTCCGTWKCYGDAREAQRYFARCEKCREIYRAMFRQGTPVLRLVVAA</sequence>
<keyword evidence="2" id="KW-1185">Reference proteome</keyword>
<proteinExistence type="predicted"/>
<reference evidence="2" key="3">
    <citation type="submission" date="2024-06" db="EMBL/GenBank/DDBJ databases">
        <authorList>
            <person name="Zeng C."/>
        </authorList>
    </citation>
    <scope>NUCLEOTIDE SEQUENCE [LARGE SCALE GENOMIC DNA]</scope>
    <source>
        <strain evidence="2">ZCY20-5</strain>
    </source>
</reference>
<dbReference type="AlphaFoldDB" id="A0AA97D7T9"/>
<reference evidence="2" key="2">
    <citation type="submission" date="2024-06" db="EMBL/GenBank/DDBJ databases">
        <title>Caproicibacterium argilliputei sp. nov, a novel caproic acid producing anaerobic bacterium isolated from pit mud.</title>
        <authorList>
            <person name="Zeng C."/>
        </authorList>
    </citation>
    <scope>NUCLEOTIDE SEQUENCE [LARGE SCALE GENOMIC DNA]</scope>
    <source>
        <strain evidence="2">ZCY20-5</strain>
    </source>
</reference>